<dbReference type="RefSeq" id="WP_012122917.1">
    <property type="nucleotide sequence ID" value="NC_009776.1"/>
</dbReference>
<accession>A8AAK1</accession>
<keyword evidence="1" id="KW-0472">Membrane</keyword>
<proteinExistence type="predicted"/>
<dbReference type="GeneID" id="5562762"/>
<evidence type="ECO:0000313" key="2">
    <source>
        <dbReference type="EMBL" id="ABU81953.1"/>
    </source>
</evidence>
<dbReference type="eggNOG" id="arCOG08088">
    <property type="taxonomic scope" value="Archaea"/>
</dbReference>
<organism evidence="2 3">
    <name type="scientific">Ignicoccus hospitalis (strain KIN4/I / DSM 18386 / JCM 14125)</name>
    <dbReference type="NCBI Taxonomy" id="453591"/>
    <lineage>
        <taxon>Archaea</taxon>
        <taxon>Thermoproteota</taxon>
        <taxon>Thermoprotei</taxon>
        <taxon>Desulfurococcales</taxon>
        <taxon>Desulfurococcaceae</taxon>
        <taxon>Ignicoccus</taxon>
    </lineage>
</organism>
<gene>
    <name evidence="2" type="ordered locus">Igni_0771</name>
</gene>
<protein>
    <submittedName>
        <fullName evidence="2">Uncharacterized protein</fullName>
    </submittedName>
</protein>
<evidence type="ECO:0000256" key="1">
    <source>
        <dbReference type="SAM" id="Phobius"/>
    </source>
</evidence>
<evidence type="ECO:0000313" key="3">
    <source>
        <dbReference type="Proteomes" id="UP000000262"/>
    </source>
</evidence>
<name>A8AAK1_IGNH4</name>
<dbReference type="AlphaFoldDB" id="A8AAK1"/>
<dbReference type="OrthoDB" id="380693at2157"/>
<feature type="transmembrane region" description="Helical" evidence="1">
    <location>
        <begin position="73"/>
        <end position="92"/>
    </location>
</feature>
<dbReference type="HOGENOM" id="CLU_2379365_0_0_2"/>
<keyword evidence="1" id="KW-0812">Transmembrane</keyword>
<dbReference type="Proteomes" id="UP000000262">
    <property type="component" value="Chromosome"/>
</dbReference>
<sequence length="94" mass="10712">MNENEAINALINVIGTLFARLREVVAHYLQLYVFSKNPSLASKYGDFIIFMVTLTVLYALIEILEGFKKFFKVILALGWTLLAVLIALNYLVNR</sequence>
<keyword evidence="3" id="KW-1185">Reference proteome</keyword>
<feature type="transmembrane region" description="Helical" evidence="1">
    <location>
        <begin position="44"/>
        <end position="61"/>
    </location>
</feature>
<dbReference type="STRING" id="453591.Igni_0771"/>
<keyword evidence="1" id="KW-1133">Transmembrane helix</keyword>
<dbReference type="EMBL" id="CP000816">
    <property type="protein sequence ID" value="ABU81953.1"/>
    <property type="molecule type" value="Genomic_DNA"/>
</dbReference>
<reference evidence="2 3" key="1">
    <citation type="journal article" date="2008" name="Genome Biol.">
        <title>A genomic analysis of the archaeal system Ignicoccus hospitalis-Nanoarchaeum equitans.</title>
        <authorList>
            <person name="Podar M."/>
            <person name="Anderson I."/>
            <person name="Makarova K.S."/>
            <person name="Elkins J.G."/>
            <person name="Ivanova N."/>
            <person name="Wall M.A."/>
            <person name="Lykidis A."/>
            <person name="Mavromatis K."/>
            <person name="Sun H."/>
            <person name="Hudson M.E."/>
            <person name="Chen W."/>
            <person name="Deciu C."/>
            <person name="Hutchison D."/>
            <person name="Eads J.R."/>
            <person name="Anderson A."/>
            <person name="Fernandes F."/>
            <person name="Szeto E."/>
            <person name="Lapidus A."/>
            <person name="Kyrpides N.C."/>
            <person name="Saier M.H.Jr."/>
            <person name="Richardson P.M."/>
            <person name="Rachel R."/>
            <person name="Huber H."/>
            <person name="Eisen J.A."/>
            <person name="Koonin E.V."/>
            <person name="Keller M."/>
            <person name="Stetter K.O."/>
        </authorList>
    </citation>
    <scope>NUCLEOTIDE SEQUENCE [LARGE SCALE GENOMIC DNA]</scope>
    <source>
        <strain evidence="3">KIN4/I / DSM 18386 / JCM 14125</strain>
    </source>
</reference>
<dbReference type="KEGG" id="iho:Igni_0771"/>